<dbReference type="PANTHER" id="PTHR22916">
    <property type="entry name" value="GLYCOSYLTRANSFERASE"/>
    <property type="match status" value="1"/>
</dbReference>
<dbReference type="Gene3D" id="3.90.550.10">
    <property type="entry name" value="Spore Coat Polysaccharide Biosynthesis Protein SpsA, Chain A"/>
    <property type="match status" value="1"/>
</dbReference>
<dbReference type="AlphaFoldDB" id="A0A7Y6B3M5"/>
<name>A0A7Y6B3M5_9SPHN</name>
<feature type="domain" description="Glycosyltransferase 2-like" evidence="1">
    <location>
        <begin position="43"/>
        <end position="223"/>
    </location>
</feature>
<keyword evidence="3" id="KW-1185">Reference proteome</keyword>
<comment type="caution">
    <text evidence="2">The sequence shown here is derived from an EMBL/GenBank/DDBJ whole genome shotgun (WGS) entry which is preliminary data.</text>
</comment>
<dbReference type="GO" id="GO:0016758">
    <property type="term" value="F:hexosyltransferase activity"/>
    <property type="evidence" value="ECO:0007669"/>
    <property type="project" value="UniProtKB-ARBA"/>
</dbReference>
<evidence type="ECO:0000313" key="2">
    <source>
        <dbReference type="EMBL" id="NUU45872.1"/>
    </source>
</evidence>
<accession>A0A7Y6B3M5</accession>
<evidence type="ECO:0000313" key="3">
    <source>
        <dbReference type="Proteomes" id="UP000536441"/>
    </source>
</evidence>
<proteinExistence type="predicted"/>
<gene>
    <name evidence="2" type="ORF">HP438_02625</name>
</gene>
<dbReference type="InterPro" id="IPR029044">
    <property type="entry name" value="Nucleotide-diphossugar_trans"/>
</dbReference>
<dbReference type="PANTHER" id="PTHR22916:SF3">
    <property type="entry name" value="UDP-GLCNAC:BETAGAL BETA-1,3-N-ACETYLGLUCOSAMINYLTRANSFERASE-LIKE PROTEIN 1"/>
    <property type="match status" value="1"/>
</dbReference>
<keyword evidence="2" id="KW-0808">Transferase</keyword>
<organism evidence="2 3">
    <name type="scientific">Sphingomonas zeae</name>
    <dbReference type="NCBI Taxonomy" id="1646122"/>
    <lineage>
        <taxon>Bacteria</taxon>
        <taxon>Pseudomonadati</taxon>
        <taxon>Pseudomonadota</taxon>
        <taxon>Alphaproteobacteria</taxon>
        <taxon>Sphingomonadales</taxon>
        <taxon>Sphingomonadaceae</taxon>
        <taxon>Sphingomonas</taxon>
    </lineage>
</organism>
<dbReference type="Pfam" id="PF00535">
    <property type="entry name" value="Glycos_transf_2"/>
    <property type="match status" value="1"/>
</dbReference>
<dbReference type="InterPro" id="IPR001173">
    <property type="entry name" value="Glyco_trans_2-like"/>
</dbReference>
<dbReference type="SUPFAM" id="SSF53448">
    <property type="entry name" value="Nucleotide-diphospho-sugar transferases"/>
    <property type="match status" value="1"/>
</dbReference>
<dbReference type="CDD" id="cd00761">
    <property type="entry name" value="Glyco_tranf_GTA_type"/>
    <property type="match status" value="1"/>
</dbReference>
<dbReference type="Proteomes" id="UP000536441">
    <property type="component" value="Unassembled WGS sequence"/>
</dbReference>
<protein>
    <submittedName>
        <fullName evidence="2">Glycosyltransferase family 2 protein</fullName>
    </submittedName>
</protein>
<sequence>MMSDSLANLPSLLTEPSALSLGDAGYHLAFAKERDTDVRPLVTIAIPTFNRPHLLRETLESVWSQEGFTDYDVIIVDNASTAENVGAVLALLRDAKRPVRYYVNDANMGVFRNWNRCLDLAQGQWVSILNDDDLLKPTFLRDMMREIDDAMQVDAMICRAELLDQRAENVRTEEKATTLHARIVSALRFRGRARIRLTPKRLFWANIAGSSLGSLYRRQAVMELGGFDPDEAPIADYVLNVRLAARGRFLQTHRQLAKVRLQVNETMNPDTLKGVLVRNFQLRSRLITEGLVPKRWSHWLRPLLAHELGAAMAHWHQSPSTQDVAHILSIAPPNTKARWMYLTRILYGGV</sequence>
<dbReference type="RefSeq" id="WP_183989015.1">
    <property type="nucleotide sequence ID" value="NZ_CBCRYR010000031.1"/>
</dbReference>
<evidence type="ECO:0000259" key="1">
    <source>
        <dbReference type="Pfam" id="PF00535"/>
    </source>
</evidence>
<reference evidence="2 3" key="1">
    <citation type="submission" date="2020-05" db="EMBL/GenBank/DDBJ databases">
        <title>Genome Sequencing of Type Strains.</title>
        <authorList>
            <person name="Lemaire J.F."/>
            <person name="Inderbitzin P."/>
            <person name="Gregorio O.A."/>
            <person name="Collins S.B."/>
            <person name="Wespe N."/>
            <person name="Knight-Connoni V."/>
        </authorList>
    </citation>
    <scope>NUCLEOTIDE SEQUENCE [LARGE SCALE GENOMIC DNA]</scope>
    <source>
        <strain evidence="2 3">DSM 100049</strain>
    </source>
</reference>
<dbReference type="EMBL" id="JABMCH010000049">
    <property type="protein sequence ID" value="NUU45872.1"/>
    <property type="molecule type" value="Genomic_DNA"/>
</dbReference>